<feature type="domain" description="Paraneoplastic antigen Ma-like C-terminal" evidence="1">
    <location>
        <begin position="8"/>
        <end position="142"/>
    </location>
</feature>
<protein>
    <recommendedName>
        <fullName evidence="1">Paraneoplastic antigen Ma-like C-terminal domain-containing protein</fullName>
    </recommendedName>
</protein>
<dbReference type="Proteomes" id="UP000230750">
    <property type="component" value="Unassembled WGS sequence"/>
</dbReference>
<comment type="caution">
    <text evidence="2">The sequence shown here is derived from an EMBL/GenBank/DDBJ whole genome shotgun (WGS) entry which is preliminary data.</text>
</comment>
<dbReference type="AlphaFoldDB" id="A0A2G8LQT9"/>
<dbReference type="InterPro" id="IPR048270">
    <property type="entry name" value="PNMA_C"/>
</dbReference>
<gene>
    <name evidence="2" type="ORF">BSL78_00428</name>
</gene>
<name>A0A2G8LQT9_STIJA</name>
<proteinExistence type="predicted"/>
<sequence length="246" mass="28083">MVSTLKAALRAWRTPTDQHVEIALRYLGGMARREVLVLNTVQQSTLQGVIQHLEGIYGDKTPCVTLMGQFYSRQQRPREDMRQYALCLQELLQRISTRFPGSRTDEDRVLSNRFVEGLASHAIKTELRKEVRKHATISFLDLKEEALQLKADTATEPVDEVVDAGLRQVKAPSLQSDLSIITDGMKENREWYKEMEVSFRSMQQQIMDLQQTIAMSLQGPRGGRRPTDQFTDEGSQYVGYAIHLVI</sequence>
<dbReference type="Pfam" id="PF14893">
    <property type="entry name" value="PNMA"/>
    <property type="match status" value="1"/>
</dbReference>
<reference evidence="2 3" key="1">
    <citation type="journal article" date="2017" name="PLoS Biol.">
        <title>The sea cucumber genome provides insights into morphological evolution and visceral regeneration.</title>
        <authorList>
            <person name="Zhang X."/>
            <person name="Sun L."/>
            <person name="Yuan J."/>
            <person name="Sun Y."/>
            <person name="Gao Y."/>
            <person name="Zhang L."/>
            <person name="Li S."/>
            <person name="Dai H."/>
            <person name="Hamel J.F."/>
            <person name="Liu C."/>
            <person name="Yu Y."/>
            <person name="Liu S."/>
            <person name="Lin W."/>
            <person name="Guo K."/>
            <person name="Jin S."/>
            <person name="Xu P."/>
            <person name="Storey K.B."/>
            <person name="Huan P."/>
            <person name="Zhang T."/>
            <person name="Zhou Y."/>
            <person name="Zhang J."/>
            <person name="Lin C."/>
            <person name="Li X."/>
            <person name="Xing L."/>
            <person name="Huo D."/>
            <person name="Sun M."/>
            <person name="Wang L."/>
            <person name="Mercier A."/>
            <person name="Li F."/>
            <person name="Yang H."/>
            <person name="Xiang J."/>
        </authorList>
    </citation>
    <scope>NUCLEOTIDE SEQUENCE [LARGE SCALE GENOMIC DNA]</scope>
    <source>
        <strain evidence="2">Shaxun</strain>
        <tissue evidence="2">Muscle</tissue>
    </source>
</reference>
<keyword evidence="3" id="KW-1185">Reference proteome</keyword>
<evidence type="ECO:0000313" key="2">
    <source>
        <dbReference type="EMBL" id="PIK62636.1"/>
    </source>
</evidence>
<dbReference type="OrthoDB" id="10065209at2759"/>
<evidence type="ECO:0000259" key="1">
    <source>
        <dbReference type="Pfam" id="PF14893"/>
    </source>
</evidence>
<evidence type="ECO:0000313" key="3">
    <source>
        <dbReference type="Proteomes" id="UP000230750"/>
    </source>
</evidence>
<organism evidence="2 3">
    <name type="scientific">Stichopus japonicus</name>
    <name type="common">Sea cucumber</name>
    <dbReference type="NCBI Taxonomy" id="307972"/>
    <lineage>
        <taxon>Eukaryota</taxon>
        <taxon>Metazoa</taxon>
        <taxon>Echinodermata</taxon>
        <taxon>Eleutherozoa</taxon>
        <taxon>Echinozoa</taxon>
        <taxon>Holothuroidea</taxon>
        <taxon>Aspidochirotacea</taxon>
        <taxon>Aspidochirotida</taxon>
        <taxon>Stichopodidae</taxon>
        <taxon>Apostichopus</taxon>
    </lineage>
</organism>
<dbReference type="EMBL" id="MRZV01000008">
    <property type="protein sequence ID" value="PIK62636.1"/>
    <property type="molecule type" value="Genomic_DNA"/>
</dbReference>
<accession>A0A2G8LQT9</accession>